<reference evidence="1" key="1">
    <citation type="submission" date="2020-05" db="EMBL/GenBank/DDBJ databases">
        <authorList>
            <person name="Yang S."/>
            <person name="Zhang W."/>
        </authorList>
    </citation>
    <scope>NUCLEOTIDE SEQUENCE</scope>
    <source>
        <strain evidence="1">CJY10</strain>
    </source>
</reference>
<organism evidence="1 2">
    <name type="scientific">Raccoon dog stool-Circo-like_virus</name>
    <dbReference type="NCBI Taxonomy" id="2829140"/>
    <lineage>
        <taxon>Viruses</taxon>
        <taxon>Monodnaviria</taxon>
        <taxon>Shotokuvirae</taxon>
        <taxon>Cressdnaviricota</taxon>
        <taxon>Arfiviricetes</taxon>
        <taxon>Rohanvirales</taxon>
        <taxon>Kirkoviridae</taxon>
        <taxon>Edravirus</taxon>
        <taxon>Edravirus khele</taxon>
    </lineage>
</organism>
<accession>A0AAE7RAL5</accession>
<dbReference type="Proteomes" id="UP001248541">
    <property type="component" value="Segment"/>
</dbReference>
<evidence type="ECO:0000313" key="2">
    <source>
        <dbReference type="Proteomes" id="UP001248541"/>
    </source>
</evidence>
<keyword evidence="2" id="KW-1185">Reference proteome</keyword>
<name>A0AAE7RAL5_9VIRU</name>
<dbReference type="EMBL" id="MT457884">
    <property type="protein sequence ID" value="QTZ20027.1"/>
    <property type="molecule type" value="Genomic_DNA"/>
</dbReference>
<proteinExistence type="predicted"/>
<sequence length="169" mass="18694">MVRRYRRQTRYPRRVKAVKYSNETATCYFSVPTEVASGTNYSRTIIAATDTQGMRKVKNFTLNTSFAQIIDVSSPPVNILWALVYVPGGTSVSQIAPPTGETVLSLYEPNQNVIMSGLLTPNQPPQVIRSRLARNLNSDDSIVLVICPDRDVGTLASDITCSLNYAITY</sequence>
<protein>
    <recommendedName>
        <fullName evidence="3">Capsid protein</fullName>
    </recommendedName>
</protein>
<evidence type="ECO:0000313" key="1">
    <source>
        <dbReference type="EMBL" id="QTZ20027.1"/>
    </source>
</evidence>
<evidence type="ECO:0008006" key="3">
    <source>
        <dbReference type="Google" id="ProtNLM"/>
    </source>
</evidence>